<dbReference type="Gene3D" id="1.25.40.10">
    <property type="entry name" value="Tetratricopeptide repeat domain"/>
    <property type="match status" value="1"/>
</dbReference>
<evidence type="ECO:0008006" key="3">
    <source>
        <dbReference type="Google" id="ProtNLM"/>
    </source>
</evidence>
<gene>
    <name evidence="1" type="ORF">CA54_10340</name>
</gene>
<comment type="caution">
    <text evidence="1">The sequence shown here is derived from an EMBL/GenBank/DDBJ whole genome shotgun (WGS) entry which is preliminary data.</text>
</comment>
<organism evidence="1 2">
    <name type="scientific">Symmachiella macrocystis</name>
    <dbReference type="NCBI Taxonomy" id="2527985"/>
    <lineage>
        <taxon>Bacteria</taxon>
        <taxon>Pseudomonadati</taxon>
        <taxon>Planctomycetota</taxon>
        <taxon>Planctomycetia</taxon>
        <taxon>Planctomycetales</taxon>
        <taxon>Planctomycetaceae</taxon>
        <taxon>Symmachiella</taxon>
    </lineage>
</organism>
<keyword evidence="2" id="KW-1185">Reference proteome</keyword>
<sequence>MAARIGISMSKNCPNGDPLTPCFHIHSQTAYASRPLRQVGMTIAIIMLFSAAARGEDKDRVVFRQPNGASIGISGRIVDYNGQTIEIELATSGKQRSFDVGKITKVEYTRSPNHEAGLEALQAKRWDEALRWLDLALDQELRRWVRREILALEVQCLTQLGHYGAAGDKFLTIVESDPDTFYYKHLPLLWTARGLTPDDIIRARQWMESPRAAARLLGASFLINDPQQGDSAAQVLRKLSSHPDSRIMGLARGQSWRMKLRQGQVTDNDLRTWAGQIESMPEGLRAGPYYLLGRGYQSTQHPLRAAQAFLWVPLVYDHDTQLAARACLEAAHALISAGQTKQGQTLLREVTTRYADTPFAGEARAGLKDARP</sequence>
<accession>A0A5C6BJL9</accession>
<evidence type="ECO:0000313" key="2">
    <source>
        <dbReference type="Proteomes" id="UP000320735"/>
    </source>
</evidence>
<evidence type="ECO:0000313" key="1">
    <source>
        <dbReference type="EMBL" id="TWU12215.1"/>
    </source>
</evidence>
<dbReference type="InterPro" id="IPR011990">
    <property type="entry name" value="TPR-like_helical_dom_sf"/>
</dbReference>
<name>A0A5C6BJL9_9PLAN</name>
<dbReference type="Proteomes" id="UP000320735">
    <property type="component" value="Unassembled WGS sequence"/>
</dbReference>
<dbReference type="EMBL" id="SJPP01000001">
    <property type="protein sequence ID" value="TWU12215.1"/>
    <property type="molecule type" value="Genomic_DNA"/>
</dbReference>
<reference evidence="1 2" key="1">
    <citation type="submission" date="2019-02" db="EMBL/GenBank/DDBJ databases">
        <title>Deep-cultivation of Planctomycetes and their phenomic and genomic characterization uncovers novel biology.</title>
        <authorList>
            <person name="Wiegand S."/>
            <person name="Jogler M."/>
            <person name="Boedeker C."/>
            <person name="Pinto D."/>
            <person name="Vollmers J."/>
            <person name="Rivas-Marin E."/>
            <person name="Kohn T."/>
            <person name="Peeters S.H."/>
            <person name="Heuer A."/>
            <person name="Rast P."/>
            <person name="Oberbeckmann S."/>
            <person name="Bunk B."/>
            <person name="Jeske O."/>
            <person name="Meyerdierks A."/>
            <person name="Storesund J.E."/>
            <person name="Kallscheuer N."/>
            <person name="Luecker S."/>
            <person name="Lage O.M."/>
            <person name="Pohl T."/>
            <person name="Merkel B.J."/>
            <person name="Hornburger P."/>
            <person name="Mueller R.-W."/>
            <person name="Bruemmer F."/>
            <person name="Labrenz M."/>
            <person name="Spormann A.M."/>
            <person name="Op Den Camp H."/>
            <person name="Overmann J."/>
            <person name="Amann R."/>
            <person name="Jetten M.S.M."/>
            <person name="Mascher T."/>
            <person name="Medema M.H."/>
            <person name="Devos D.P."/>
            <person name="Kaster A.-K."/>
            <person name="Ovreas L."/>
            <person name="Rohde M."/>
            <person name="Galperin M.Y."/>
            <person name="Jogler C."/>
        </authorList>
    </citation>
    <scope>NUCLEOTIDE SEQUENCE [LARGE SCALE GENOMIC DNA]</scope>
    <source>
        <strain evidence="1 2">CA54</strain>
    </source>
</reference>
<dbReference type="AlphaFoldDB" id="A0A5C6BJL9"/>
<protein>
    <recommendedName>
        <fullName evidence="3">Tetratricopeptide repeat protein</fullName>
    </recommendedName>
</protein>
<proteinExistence type="predicted"/>